<accession>A0A0A2C7Y3</accession>
<evidence type="ECO:0000313" key="2">
    <source>
        <dbReference type="Proteomes" id="UP000030392"/>
    </source>
</evidence>
<name>A0A0A2C7Y3_PROMR</name>
<gene>
    <name evidence="1" type="ORF">EV03_0108</name>
</gene>
<proteinExistence type="predicted"/>
<protein>
    <submittedName>
        <fullName evidence="1">Uncharacterized protein</fullName>
    </submittedName>
</protein>
<evidence type="ECO:0000313" key="1">
    <source>
        <dbReference type="EMBL" id="KGG22438.1"/>
    </source>
</evidence>
<dbReference type="Proteomes" id="UP000030392">
    <property type="component" value="Unassembled WGS sequence"/>
</dbReference>
<sequence>MHPYSLIGFLLDGLMIANGIGSGKGKNKESFLMLGPLPKC</sequence>
<organism evidence="1 2">
    <name type="scientific">Prochlorococcus marinus str. PAC1</name>
    <dbReference type="NCBI Taxonomy" id="59924"/>
    <lineage>
        <taxon>Bacteria</taxon>
        <taxon>Bacillati</taxon>
        <taxon>Cyanobacteriota</taxon>
        <taxon>Cyanophyceae</taxon>
        <taxon>Synechococcales</taxon>
        <taxon>Prochlorococcaceae</taxon>
        <taxon>Prochlorococcus</taxon>
    </lineage>
</organism>
<dbReference type="AlphaFoldDB" id="A0A0A2C7Y3"/>
<comment type="caution">
    <text evidence="1">The sequence shown here is derived from an EMBL/GenBank/DDBJ whole genome shotgun (WGS) entry which is preliminary data.</text>
</comment>
<dbReference type="EMBL" id="JNAX01000002">
    <property type="protein sequence ID" value="KGG22438.1"/>
    <property type="molecule type" value="Genomic_DNA"/>
</dbReference>
<reference evidence="2" key="1">
    <citation type="journal article" date="2014" name="Sci. Data">
        <title>Genomes of diverse isolates of the marine cyanobacterium Prochlorococcus.</title>
        <authorList>
            <person name="Biller S."/>
            <person name="Berube P."/>
            <person name="Thompson J."/>
            <person name="Kelly L."/>
            <person name="Roggensack S."/>
            <person name="Awad L."/>
            <person name="Roache-Johnson K."/>
            <person name="Ding H."/>
            <person name="Giovannoni S.J."/>
            <person name="Moore L.R."/>
            <person name="Chisholm S.W."/>
        </authorList>
    </citation>
    <scope>NUCLEOTIDE SEQUENCE [LARGE SCALE GENOMIC DNA]</scope>
    <source>
        <strain evidence="2">PAC1</strain>
    </source>
</reference>